<dbReference type="SUPFAM" id="SSF55785">
    <property type="entry name" value="PYP-like sensor domain (PAS domain)"/>
    <property type="match status" value="1"/>
</dbReference>
<evidence type="ECO:0000313" key="5">
    <source>
        <dbReference type="EMBL" id="KKS39101.1"/>
    </source>
</evidence>
<evidence type="ECO:0000313" key="6">
    <source>
        <dbReference type="Proteomes" id="UP000033847"/>
    </source>
</evidence>
<keyword evidence="3" id="KW-0597">Phosphoprotein</keyword>
<dbReference type="InterPro" id="IPR005467">
    <property type="entry name" value="His_kinase_dom"/>
</dbReference>
<dbReference type="Gene3D" id="3.30.565.10">
    <property type="entry name" value="Histidine kinase-like ATPase, C-terminal domain"/>
    <property type="match status" value="1"/>
</dbReference>
<keyword evidence="5" id="KW-0808">Transferase</keyword>
<dbReference type="SMART" id="SM00388">
    <property type="entry name" value="HisKA"/>
    <property type="match status" value="1"/>
</dbReference>
<dbReference type="Gene3D" id="1.10.287.130">
    <property type="match status" value="1"/>
</dbReference>
<dbReference type="Proteomes" id="UP000033847">
    <property type="component" value="Unassembled WGS sequence"/>
</dbReference>
<dbReference type="GO" id="GO:0000155">
    <property type="term" value="F:phosphorelay sensor kinase activity"/>
    <property type="evidence" value="ECO:0007669"/>
    <property type="project" value="InterPro"/>
</dbReference>
<reference evidence="5 6" key="1">
    <citation type="journal article" date="2015" name="Nature">
        <title>rRNA introns, odd ribosomes, and small enigmatic genomes across a large radiation of phyla.</title>
        <authorList>
            <person name="Brown C.T."/>
            <person name="Hug L.A."/>
            <person name="Thomas B.C."/>
            <person name="Sharon I."/>
            <person name="Castelle C.J."/>
            <person name="Singh A."/>
            <person name="Wilkins M.J."/>
            <person name="Williams K.H."/>
            <person name="Banfield J.F."/>
        </authorList>
    </citation>
    <scope>NUCLEOTIDE SEQUENCE [LARGE SCALE GENOMIC DNA]</scope>
</reference>
<dbReference type="SUPFAM" id="SSF55874">
    <property type="entry name" value="ATPase domain of HSP90 chaperone/DNA topoisomerase II/histidine kinase"/>
    <property type="match status" value="1"/>
</dbReference>
<evidence type="ECO:0000256" key="3">
    <source>
        <dbReference type="ARBA" id="ARBA00022553"/>
    </source>
</evidence>
<dbReference type="PRINTS" id="PR00344">
    <property type="entry name" value="BCTRLSENSOR"/>
</dbReference>
<name>A0A0G1AYD9_UNCKA</name>
<comment type="caution">
    <text evidence="5">The sequence shown here is derived from an EMBL/GenBank/DDBJ whole genome shotgun (WGS) entry which is preliminary data.</text>
</comment>
<dbReference type="InterPro" id="IPR004358">
    <property type="entry name" value="Sig_transdc_His_kin-like_C"/>
</dbReference>
<accession>A0A0G1AYD9</accession>
<feature type="domain" description="Histidine kinase" evidence="4">
    <location>
        <begin position="168"/>
        <end position="403"/>
    </location>
</feature>
<protein>
    <recommendedName>
        <fullName evidence="2">histidine kinase</fullName>
        <ecNumber evidence="2">2.7.13.3</ecNumber>
    </recommendedName>
</protein>
<dbReference type="SUPFAM" id="SSF47384">
    <property type="entry name" value="Homodimeric domain of signal transducing histidine kinase"/>
    <property type="match status" value="1"/>
</dbReference>
<dbReference type="InterPro" id="IPR035965">
    <property type="entry name" value="PAS-like_dom_sf"/>
</dbReference>
<dbReference type="PROSITE" id="PS50109">
    <property type="entry name" value="HIS_KIN"/>
    <property type="match status" value="1"/>
</dbReference>
<evidence type="ECO:0000256" key="1">
    <source>
        <dbReference type="ARBA" id="ARBA00000085"/>
    </source>
</evidence>
<proteinExistence type="predicted"/>
<dbReference type="InterPro" id="IPR003594">
    <property type="entry name" value="HATPase_dom"/>
</dbReference>
<gene>
    <name evidence="5" type="ORF">UV00_C0004G0027</name>
</gene>
<keyword evidence="5" id="KW-0418">Kinase</keyword>
<comment type="catalytic activity">
    <reaction evidence="1">
        <text>ATP + protein L-histidine = ADP + protein N-phospho-L-histidine.</text>
        <dbReference type="EC" id="2.7.13.3"/>
    </reaction>
</comment>
<dbReference type="SMART" id="SM00387">
    <property type="entry name" value="HATPase_c"/>
    <property type="match status" value="1"/>
</dbReference>
<sequence length="417" mass="47690">MKSGSRAEKSEDVNDISKESLLEKRLELSESLFKIVVDSTPLAIYIARGLFQEAEYVNKRFIELFGYKIKEVPTISRWYKLAYPNPKYRTKIIKEWERRVRASNKSGRSVTPMESVVTCKDGTKKTIVWGFNNMGERNILFGQYLTERKKVEAEQKRIDLIKSEFVSIASHQLRTPLTSIRWQSEALLTGTGKIVKPTKDQKKYIKTIHNSTLRMIRLVNSLLNVARLEAGTFSIDPEQLYISQVLKEVLTMLKPKIREKRLKVEKYYDSDVPRVMMDRNLLSVVFLNIVSNAIEYTGKGGWIKIEETHTSDKTILSRLRHFNDKTGILIKIQDSGMGIPLNQQSDIFTKLFRADNIKTTSESGSGLGLYMAKVIIDSMHGALWFDSIENVGTSFYVLLPEGGMKVRKGSKQLDVVS</sequence>
<dbReference type="Gene3D" id="3.30.450.20">
    <property type="entry name" value="PAS domain"/>
    <property type="match status" value="1"/>
</dbReference>
<dbReference type="CDD" id="cd00082">
    <property type="entry name" value="HisKA"/>
    <property type="match status" value="1"/>
</dbReference>
<dbReference type="EC" id="2.7.13.3" evidence="2"/>
<evidence type="ECO:0000259" key="4">
    <source>
        <dbReference type="PROSITE" id="PS50109"/>
    </source>
</evidence>
<dbReference type="Pfam" id="PF02518">
    <property type="entry name" value="HATPase_c"/>
    <property type="match status" value="1"/>
</dbReference>
<dbReference type="PANTHER" id="PTHR43547:SF2">
    <property type="entry name" value="HYBRID SIGNAL TRANSDUCTION HISTIDINE KINASE C"/>
    <property type="match status" value="1"/>
</dbReference>
<dbReference type="Pfam" id="PF00512">
    <property type="entry name" value="HisKA"/>
    <property type="match status" value="1"/>
</dbReference>
<dbReference type="InterPro" id="IPR003661">
    <property type="entry name" value="HisK_dim/P_dom"/>
</dbReference>
<dbReference type="PANTHER" id="PTHR43547">
    <property type="entry name" value="TWO-COMPONENT HISTIDINE KINASE"/>
    <property type="match status" value="1"/>
</dbReference>
<dbReference type="EMBL" id="LCCU01000004">
    <property type="protein sequence ID" value="KKS39101.1"/>
    <property type="molecule type" value="Genomic_DNA"/>
</dbReference>
<organism evidence="5 6">
    <name type="scientific">candidate division WWE3 bacterium GW2011_GWF1_42_14</name>
    <dbReference type="NCBI Taxonomy" id="1619138"/>
    <lineage>
        <taxon>Bacteria</taxon>
        <taxon>Katanobacteria</taxon>
    </lineage>
</organism>
<dbReference type="InterPro" id="IPR036097">
    <property type="entry name" value="HisK_dim/P_sf"/>
</dbReference>
<dbReference type="InterPro" id="IPR036890">
    <property type="entry name" value="HATPase_C_sf"/>
</dbReference>
<dbReference type="AlphaFoldDB" id="A0A0G1AYD9"/>
<evidence type="ECO:0000256" key="2">
    <source>
        <dbReference type="ARBA" id="ARBA00012438"/>
    </source>
</evidence>